<dbReference type="InterPro" id="IPR006671">
    <property type="entry name" value="Cyclin_N"/>
</dbReference>
<dbReference type="AlphaFoldDB" id="A0A804HMB5"/>
<dbReference type="EMBL" id="HG996473">
    <property type="protein sequence ID" value="CAG1856873.1"/>
    <property type="molecule type" value="Genomic_DNA"/>
</dbReference>
<dbReference type="GO" id="GO:0051301">
    <property type="term" value="P:cell division"/>
    <property type="evidence" value="ECO:0007669"/>
    <property type="project" value="UniProtKB-KW"/>
</dbReference>
<dbReference type="GO" id="GO:0000307">
    <property type="term" value="C:cyclin-dependent protein kinase holoenzyme complex"/>
    <property type="evidence" value="ECO:0000318"/>
    <property type="project" value="GO_Central"/>
</dbReference>
<dbReference type="FunCoup" id="A0A804HMB5">
    <property type="interactions" value="258"/>
</dbReference>
<dbReference type="GO" id="GO:0016538">
    <property type="term" value="F:cyclin-dependent protein serine/threonine kinase regulator activity"/>
    <property type="evidence" value="ECO:0000318"/>
    <property type="project" value="GO_Central"/>
</dbReference>
<reference evidence="7" key="2">
    <citation type="submission" date="2021-05" db="UniProtKB">
        <authorList>
            <consortium name="EnsemblPlants"/>
        </authorList>
    </citation>
    <scope>IDENTIFICATION</scope>
    <source>
        <strain evidence="7">subsp. malaccensis</strain>
    </source>
</reference>
<evidence type="ECO:0000256" key="3">
    <source>
        <dbReference type="RuleBase" id="RU000383"/>
    </source>
</evidence>
<dbReference type="InterPro" id="IPR013763">
    <property type="entry name" value="Cyclin-like_dom"/>
</dbReference>
<evidence type="ECO:0000313" key="6">
    <source>
        <dbReference type="EMBL" id="CAG1856873.1"/>
    </source>
</evidence>
<comment type="similarity">
    <text evidence="3">Belongs to the cyclin family.</text>
</comment>
<keyword evidence="3" id="KW-0195">Cyclin</keyword>
<keyword evidence="1" id="KW-0132">Cell division</keyword>
<evidence type="ECO:0000313" key="8">
    <source>
        <dbReference type="Proteomes" id="UP000012960"/>
    </source>
</evidence>
<reference evidence="6" key="1">
    <citation type="submission" date="2021-03" db="EMBL/GenBank/DDBJ databases">
        <authorList>
            <consortium name="Genoscope - CEA"/>
            <person name="William W."/>
        </authorList>
    </citation>
    <scope>NUCLEOTIDE SEQUENCE</scope>
    <source>
        <strain evidence="6">Doubled-haploid Pahang</strain>
    </source>
</reference>
<name>A0A804HMB5_MUSAM</name>
<dbReference type="EnsemblPlants" id="Ma00_t01550.1">
    <property type="protein sequence ID" value="Ma00_p01550.1"/>
    <property type="gene ID" value="Ma00_g01550"/>
</dbReference>
<sequence length="396" mass="43694">MALLPLFDPLCCQEESLELEEERTGPLSPVHLLEDWAAVAEEEWVEALCSLATREGETRLPDGRGEHTYLLSARMEAVEWVARASERHLFSALTALLAVDYLDRCFLTSSVAGGLRLQQDKPWMGRLAAVACLSLAAKVEETRVPLLLDLQLSLAAATATEPEDNKFVFEAKTIRLMERLVLSSLGWRMNPVTPLSFIHHLLPRLCPCSKDKNAISTTTAAARVRDLVNGCEAILLCVIADRRWIRYPASIWAAAALSAASLESHETHHLISFLNVPKVGFFSHVWFPINCSVVIICSPMEVIHLQDKVDECYQLIMERGIHGGKRKHSSASSYYAYSSPASPSESSSSGGDCWSRWPTSGSPSPEIRPLKRPNCSSGGKTFGDNELCSCSNVNRL</sequence>
<keyword evidence="2" id="KW-0131">Cell cycle</keyword>
<dbReference type="InterPro" id="IPR039361">
    <property type="entry name" value="Cyclin"/>
</dbReference>
<protein>
    <submittedName>
        <fullName evidence="6">(wild Malaysian banana) hypothetical protein</fullName>
    </submittedName>
</protein>
<evidence type="ECO:0000259" key="5">
    <source>
        <dbReference type="SMART" id="SM00385"/>
    </source>
</evidence>
<evidence type="ECO:0000256" key="1">
    <source>
        <dbReference type="ARBA" id="ARBA00022618"/>
    </source>
</evidence>
<dbReference type="Pfam" id="PF00134">
    <property type="entry name" value="Cyclin_N"/>
    <property type="match status" value="1"/>
</dbReference>
<dbReference type="SMART" id="SM00385">
    <property type="entry name" value="CYCLIN"/>
    <property type="match status" value="1"/>
</dbReference>
<dbReference type="Proteomes" id="UP000012960">
    <property type="component" value="Unplaced"/>
</dbReference>
<dbReference type="GO" id="GO:0005634">
    <property type="term" value="C:nucleus"/>
    <property type="evidence" value="ECO:0000318"/>
    <property type="project" value="GO_Central"/>
</dbReference>
<dbReference type="SUPFAM" id="SSF47954">
    <property type="entry name" value="Cyclin-like"/>
    <property type="match status" value="1"/>
</dbReference>
<feature type="domain" description="Cyclin-like" evidence="5">
    <location>
        <begin position="79"/>
        <end position="183"/>
    </location>
</feature>
<evidence type="ECO:0000256" key="2">
    <source>
        <dbReference type="ARBA" id="ARBA00023306"/>
    </source>
</evidence>
<proteinExistence type="inferred from homology"/>
<dbReference type="InterPro" id="IPR036915">
    <property type="entry name" value="Cyclin-like_sf"/>
</dbReference>
<evidence type="ECO:0000256" key="4">
    <source>
        <dbReference type="SAM" id="MobiDB-lite"/>
    </source>
</evidence>
<dbReference type="Gramene" id="Ma00_t01550.1">
    <property type="protein sequence ID" value="Ma00_p01550.1"/>
    <property type="gene ID" value="Ma00_g01550"/>
</dbReference>
<dbReference type="PANTHER" id="PTHR10177">
    <property type="entry name" value="CYCLINS"/>
    <property type="match status" value="1"/>
</dbReference>
<gene>
    <name evidence="6" type="ORF">GSMUA_37650.1</name>
</gene>
<accession>A0A804HMB5</accession>
<dbReference type="GO" id="GO:0005737">
    <property type="term" value="C:cytoplasm"/>
    <property type="evidence" value="ECO:0000318"/>
    <property type="project" value="GO_Central"/>
</dbReference>
<organism evidence="7 8">
    <name type="scientific">Musa acuminata subsp. malaccensis</name>
    <name type="common">Wild banana</name>
    <name type="synonym">Musa malaccensis</name>
    <dbReference type="NCBI Taxonomy" id="214687"/>
    <lineage>
        <taxon>Eukaryota</taxon>
        <taxon>Viridiplantae</taxon>
        <taxon>Streptophyta</taxon>
        <taxon>Embryophyta</taxon>
        <taxon>Tracheophyta</taxon>
        <taxon>Spermatophyta</taxon>
        <taxon>Magnoliopsida</taxon>
        <taxon>Liliopsida</taxon>
        <taxon>Zingiberales</taxon>
        <taxon>Musaceae</taxon>
        <taxon>Musa</taxon>
    </lineage>
</organism>
<keyword evidence="8" id="KW-1185">Reference proteome</keyword>
<feature type="region of interest" description="Disordered" evidence="4">
    <location>
        <begin position="341"/>
        <end position="384"/>
    </location>
</feature>
<dbReference type="InParanoid" id="A0A804HMB5"/>
<evidence type="ECO:0000313" key="7">
    <source>
        <dbReference type="EnsemblPlants" id="Ma00_p01550.1"/>
    </source>
</evidence>
<dbReference type="GO" id="GO:0000082">
    <property type="term" value="P:G1/S transition of mitotic cell cycle"/>
    <property type="evidence" value="ECO:0000318"/>
    <property type="project" value="GO_Central"/>
</dbReference>
<dbReference type="Gene3D" id="1.10.472.10">
    <property type="entry name" value="Cyclin-like"/>
    <property type="match status" value="2"/>
</dbReference>